<accession>A0A8H7BVD4</accession>
<dbReference type="PROSITE" id="PS51084">
    <property type="entry name" value="HIT_2"/>
    <property type="match status" value="1"/>
</dbReference>
<dbReference type="OrthoDB" id="672793at2759"/>
<feature type="active site" description="Tele-AMP-histidine intermediate" evidence="1">
    <location>
        <position position="46"/>
    </location>
</feature>
<dbReference type="Pfam" id="PF01230">
    <property type="entry name" value="HIT"/>
    <property type="match status" value="1"/>
</dbReference>
<dbReference type="InterPro" id="IPR001310">
    <property type="entry name" value="Histidine_triad_HIT"/>
</dbReference>
<name>A0A8H7BVD4_9FUNG</name>
<dbReference type="InterPro" id="IPR011146">
    <property type="entry name" value="HIT-like"/>
</dbReference>
<evidence type="ECO:0000256" key="3">
    <source>
        <dbReference type="PROSITE-ProRule" id="PRU00464"/>
    </source>
</evidence>
<dbReference type="PANTHER" id="PTHR46648:SF1">
    <property type="entry name" value="ADENOSINE 5'-MONOPHOSPHORAMIDASE HNT1"/>
    <property type="match status" value="1"/>
</dbReference>
<dbReference type="PANTHER" id="PTHR46648">
    <property type="entry name" value="HIT FAMILY PROTEIN 1"/>
    <property type="match status" value="1"/>
</dbReference>
<protein>
    <submittedName>
        <fullName evidence="5">Adenosine 5'-monophosphoramidase</fullName>
    </submittedName>
</protein>
<keyword evidence="6" id="KW-1185">Reference proteome</keyword>
<feature type="short sequence motif" description="Histidine triad motif" evidence="2 3">
    <location>
        <begin position="44"/>
        <end position="48"/>
    </location>
</feature>
<dbReference type="PROSITE" id="PS00892">
    <property type="entry name" value="HIT_1"/>
    <property type="match status" value="1"/>
</dbReference>
<sequence>MHQLPDDHLVDILPIAKKIATAAKFEQYNVLQNNGKLANQAVPHVHFHVIPKPNAETGLGIRWKPVDTSKEEIQVTFDKIKNNM</sequence>
<comment type="caution">
    <text evidence="5">The sequence shown here is derived from an EMBL/GenBank/DDBJ whole genome shotgun (WGS) entry which is preliminary data.</text>
</comment>
<evidence type="ECO:0000259" key="4">
    <source>
        <dbReference type="PROSITE" id="PS51084"/>
    </source>
</evidence>
<dbReference type="GO" id="GO:0009117">
    <property type="term" value="P:nucleotide metabolic process"/>
    <property type="evidence" value="ECO:0007669"/>
    <property type="project" value="TreeGrafter"/>
</dbReference>
<evidence type="ECO:0000256" key="2">
    <source>
        <dbReference type="PIRSR" id="PIRSR601310-3"/>
    </source>
</evidence>
<evidence type="ECO:0000256" key="1">
    <source>
        <dbReference type="PIRSR" id="PIRSR601310-1"/>
    </source>
</evidence>
<gene>
    <name evidence="5" type="primary">HNT1</name>
    <name evidence="5" type="ORF">EC973_009315</name>
</gene>
<feature type="domain" description="HIT" evidence="4">
    <location>
        <begin position="1"/>
        <end position="59"/>
    </location>
</feature>
<dbReference type="SUPFAM" id="SSF54197">
    <property type="entry name" value="HIT-like"/>
    <property type="match status" value="1"/>
</dbReference>
<organism evidence="5 6">
    <name type="scientific">Apophysomyces ossiformis</name>
    <dbReference type="NCBI Taxonomy" id="679940"/>
    <lineage>
        <taxon>Eukaryota</taxon>
        <taxon>Fungi</taxon>
        <taxon>Fungi incertae sedis</taxon>
        <taxon>Mucoromycota</taxon>
        <taxon>Mucoromycotina</taxon>
        <taxon>Mucoromycetes</taxon>
        <taxon>Mucorales</taxon>
        <taxon>Mucorineae</taxon>
        <taxon>Mucoraceae</taxon>
        <taxon>Apophysomyces</taxon>
    </lineage>
</organism>
<dbReference type="InterPro" id="IPR036265">
    <property type="entry name" value="HIT-like_sf"/>
</dbReference>
<evidence type="ECO:0000313" key="5">
    <source>
        <dbReference type="EMBL" id="KAF7731551.1"/>
    </source>
</evidence>
<dbReference type="AlphaFoldDB" id="A0A8H7BVD4"/>
<dbReference type="Proteomes" id="UP000605846">
    <property type="component" value="Unassembled WGS sequence"/>
</dbReference>
<evidence type="ECO:0000313" key="6">
    <source>
        <dbReference type="Proteomes" id="UP000605846"/>
    </source>
</evidence>
<dbReference type="GO" id="GO:0003824">
    <property type="term" value="F:catalytic activity"/>
    <property type="evidence" value="ECO:0007669"/>
    <property type="project" value="InterPro"/>
</dbReference>
<dbReference type="Gene3D" id="3.30.428.10">
    <property type="entry name" value="HIT-like"/>
    <property type="match status" value="1"/>
</dbReference>
<dbReference type="EMBL" id="JABAYA010000009">
    <property type="protein sequence ID" value="KAF7731551.1"/>
    <property type="molecule type" value="Genomic_DNA"/>
</dbReference>
<dbReference type="InterPro" id="IPR019808">
    <property type="entry name" value="Histidine_triad_CS"/>
</dbReference>
<reference evidence="5" key="1">
    <citation type="submission" date="2020-01" db="EMBL/GenBank/DDBJ databases">
        <title>Genome Sequencing of Three Apophysomyces-Like Fungal Strains Confirms a Novel Fungal Genus in the Mucoromycota with divergent Burkholderia-like Endosymbiotic Bacteria.</title>
        <authorList>
            <person name="Stajich J.E."/>
            <person name="Macias A.M."/>
            <person name="Carter-House D."/>
            <person name="Lovett B."/>
            <person name="Kasson L.R."/>
            <person name="Berry K."/>
            <person name="Grigoriev I."/>
            <person name="Chang Y."/>
            <person name="Spatafora J."/>
            <person name="Kasson M.T."/>
        </authorList>
    </citation>
    <scope>NUCLEOTIDE SEQUENCE</scope>
    <source>
        <strain evidence="5">NRRL A-21654</strain>
    </source>
</reference>
<proteinExistence type="predicted"/>